<dbReference type="EMBL" id="CP042301">
    <property type="protein sequence ID" value="QDZ00499.2"/>
    <property type="molecule type" value="Genomic_DNA"/>
</dbReference>
<dbReference type="InterPro" id="IPR014710">
    <property type="entry name" value="RmlC-like_jellyroll"/>
</dbReference>
<organism evidence="2 3">
    <name type="scientific">Nitratireductor mangrovi</name>
    <dbReference type="NCBI Taxonomy" id="2599600"/>
    <lineage>
        <taxon>Bacteria</taxon>
        <taxon>Pseudomonadati</taxon>
        <taxon>Pseudomonadota</taxon>
        <taxon>Alphaproteobacteria</taxon>
        <taxon>Hyphomicrobiales</taxon>
        <taxon>Phyllobacteriaceae</taxon>
        <taxon>Nitratireductor</taxon>
    </lineage>
</organism>
<reference evidence="2" key="1">
    <citation type="submission" date="2020-04" db="EMBL/GenBank/DDBJ databases">
        <title>Nitratireductor sp. nov. isolated from mangrove soil.</title>
        <authorList>
            <person name="Ye Y."/>
        </authorList>
    </citation>
    <scope>NUCLEOTIDE SEQUENCE</scope>
    <source>
        <strain evidence="2">SY7</strain>
    </source>
</reference>
<dbReference type="KEGG" id="niy:FQ775_08960"/>
<evidence type="ECO:0000313" key="3">
    <source>
        <dbReference type="Proteomes" id="UP000321389"/>
    </source>
</evidence>
<dbReference type="PANTHER" id="PTHR36440:SF1">
    <property type="entry name" value="PUTATIVE (AFU_ORTHOLOGUE AFUA_8G07350)-RELATED"/>
    <property type="match status" value="1"/>
</dbReference>
<dbReference type="InterPro" id="IPR011051">
    <property type="entry name" value="RmlC_Cupin_sf"/>
</dbReference>
<dbReference type="SUPFAM" id="SSF51182">
    <property type="entry name" value="RmlC-like cupins"/>
    <property type="match status" value="1"/>
</dbReference>
<protein>
    <submittedName>
        <fullName evidence="2">Cupin domain-containing protein</fullName>
    </submittedName>
</protein>
<feature type="domain" description="Cupin type-2" evidence="1">
    <location>
        <begin position="50"/>
        <end position="118"/>
    </location>
</feature>
<dbReference type="PANTHER" id="PTHR36440">
    <property type="entry name" value="PUTATIVE (AFU_ORTHOLOGUE AFUA_8G07350)-RELATED"/>
    <property type="match status" value="1"/>
</dbReference>
<dbReference type="InterPro" id="IPR013096">
    <property type="entry name" value="Cupin_2"/>
</dbReference>
<keyword evidence="3" id="KW-1185">Reference proteome</keyword>
<dbReference type="AlphaFoldDB" id="A0A5B8KY52"/>
<sequence>MTAAIETSQLSENASRVFARGKDEGTARWWMGSLALIKATSAETGGLYTLVEVREDESETPLHVHHREDETFWVLEGEVEFEVGGTITHAGPGTMLFGPRGVPHRYAIRRGPARLLFLFTPGGFEGLLMETSEPAGEFRLPLEGEAMPDFETLPATVRKYGCELLA</sequence>
<gene>
    <name evidence="2" type="ORF">FQ775_08960</name>
</gene>
<dbReference type="Pfam" id="PF07883">
    <property type="entry name" value="Cupin_2"/>
    <property type="match status" value="1"/>
</dbReference>
<dbReference type="InterPro" id="IPR053146">
    <property type="entry name" value="QDO-like"/>
</dbReference>
<dbReference type="RefSeq" id="WP_167812724.1">
    <property type="nucleotide sequence ID" value="NZ_CP042301.2"/>
</dbReference>
<name>A0A5B8KY52_9HYPH</name>
<evidence type="ECO:0000313" key="2">
    <source>
        <dbReference type="EMBL" id="QDZ00499.2"/>
    </source>
</evidence>
<dbReference type="Gene3D" id="2.60.120.10">
    <property type="entry name" value="Jelly Rolls"/>
    <property type="match status" value="1"/>
</dbReference>
<evidence type="ECO:0000259" key="1">
    <source>
        <dbReference type="Pfam" id="PF07883"/>
    </source>
</evidence>
<accession>A0A5B8KY52</accession>
<dbReference type="Proteomes" id="UP000321389">
    <property type="component" value="Chromosome"/>
</dbReference>
<proteinExistence type="predicted"/>